<organism evidence="2">
    <name type="scientific">uncultured Phycisphaerae bacterium</name>
    <dbReference type="NCBI Taxonomy" id="904963"/>
    <lineage>
        <taxon>Bacteria</taxon>
        <taxon>Pseudomonadati</taxon>
        <taxon>Planctomycetota</taxon>
        <taxon>Phycisphaerae</taxon>
        <taxon>environmental samples</taxon>
    </lineage>
</organism>
<sequence length="220" mass="24735">ESQELCPSRSRRHGRVGRGRRIARGRCRRAEGFVEAGRRRGGGGTSARLDGGRHAGGDGRRHARQDARAPRGGRRQVAGQEHHVDGARRRARHQRVLGDGHVDHGRSLRPDRARRRGPRHGAVQRRGHQRVRQRLEDVRLDVDRQHGHRHHAGRGRAVGRRQDDHLDVRVPLPGHAEAGRHAAGREGHRPGQADDGHVRHRAEERQGIQDDVDRAHEAVL</sequence>
<feature type="compositionally biased region" description="Basic residues" evidence="1">
    <location>
        <begin position="112"/>
        <end position="132"/>
    </location>
</feature>
<evidence type="ECO:0000256" key="1">
    <source>
        <dbReference type="SAM" id="MobiDB-lite"/>
    </source>
</evidence>
<reference evidence="2" key="1">
    <citation type="submission" date="2020-02" db="EMBL/GenBank/DDBJ databases">
        <authorList>
            <person name="Meier V. D."/>
        </authorList>
    </citation>
    <scope>NUCLEOTIDE SEQUENCE</scope>
    <source>
        <strain evidence="2">AVDCRST_MAG64</strain>
    </source>
</reference>
<feature type="compositionally biased region" description="Basic and acidic residues" evidence="1">
    <location>
        <begin position="133"/>
        <end position="145"/>
    </location>
</feature>
<protein>
    <submittedName>
        <fullName evidence="2">Uncharacterized protein</fullName>
    </submittedName>
</protein>
<evidence type="ECO:0000313" key="2">
    <source>
        <dbReference type="EMBL" id="CAA9413896.1"/>
    </source>
</evidence>
<feature type="region of interest" description="Disordered" evidence="1">
    <location>
        <begin position="35"/>
        <end position="220"/>
    </location>
</feature>
<name>A0A6J4PES9_9BACT</name>
<feature type="compositionally biased region" description="Basic residues" evidence="1">
    <location>
        <begin position="9"/>
        <end position="23"/>
    </location>
</feature>
<feature type="non-terminal residue" evidence="2">
    <location>
        <position position="220"/>
    </location>
</feature>
<proteinExistence type="predicted"/>
<feature type="compositionally biased region" description="Basic residues" evidence="1">
    <location>
        <begin position="146"/>
        <end position="159"/>
    </location>
</feature>
<gene>
    <name evidence="2" type="ORF">AVDCRST_MAG64-2484</name>
</gene>
<dbReference type="EMBL" id="CADCUQ010000552">
    <property type="protein sequence ID" value="CAA9413896.1"/>
    <property type="molecule type" value="Genomic_DNA"/>
</dbReference>
<feature type="compositionally biased region" description="Basic and acidic residues" evidence="1">
    <location>
        <begin position="50"/>
        <end position="69"/>
    </location>
</feature>
<dbReference type="AlphaFoldDB" id="A0A6J4PES9"/>
<accession>A0A6J4PES9</accession>
<feature type="compositionally biased region" description="Basic and acidic residues" evidence="1">
    <location>
        <begin position="96"/>
        <end position="111"/>
    </location>
</feature>
<feature type="region of interest" description="Disordered" evidence="1">
    <location>
        <begin position="1"/>
        <end position="23"/>
    </location>
</feature>
<feature type="compositionally biased region" description="Basic and acidic residues" evidence="1">
    <location>
        <begin position="177"/>
        <end position="220"/>
    </location>
</feature>
<feature type="non-terminal residue" evidence="2">
    <location>
        <position position="1"/>
    </location>
</feature>